<dbReference type="AlphaFoldDB" id="A0A2H9VPS0"/>
<evidence type="ECO:0000256" key="1">
    <source>
        <dbReference type="SAM" id="SignalP"/>
    </source>
</evidence>
<feature type="chain" id="PRO_5014198686" evidence="1">
    <location>
        <begin position="27"/>
        <end position="241"/>
    </location>
</feature>
<comment type="caution">
    <text evidence="2">The sequence shown here is derived from an EMBL/GenBank/DDBJ whole genome shotgun (WGS) entry which is preliminary data.</text>
</comment>
<proteinExistence type="predicted"/>
<protein>
    <submittedName>
        <fullName evidence="2">Uncharacterized protein</fullName>
    </submittedName>
</protein>
<gene>
    <name evidence="2" type="ORF">CLV57_3471</name>
</gene>
<dbReference type="InterPro" id="IPR045398">
    <property type="entry name" value="DUF6515"/>
</dbReference>
<keyword evidence="1" id="KW-0732">Signal</keyword>
<reference evidence="2 3" key="1">
    <citation type="submission" date="2017-11" db="EMBL/GenBank/DDBJ databases">
        <title>Genomic Encyclopedia of Archaeal and Bacterial Type Strains, Phase II (KMG-II): From Individual Species to Whole Genera.</title>
        <authorList>
            <person name="Goeker M."/>
        </authorList>
    </citation>
    <scope>NUCLEOTIDE SEQUENCE [LARGE SCALE GENOMIC DNA]</scope>
    <source>
        <strain evidence="2 3">DSM 28175</strain>
    </source>
</reference>
<evidence type="ECO:0000313" key="2">
    <source>
        <dbReference type="EMBL" id="PJJ80321.1"/>
    </source>
</evidence>
<dbReference type="EMBL" id="PGFJ01000002">
    <property type="protein sequence ID" value="PJJ80321.1"/>
    <property type="molecule type" value="Genomic_DNA"/>
</dbReference>
<dbReference type="Pfam" id="PF20125">
    <property type="entry name" value="DUF6515"/>
    <property type="match status" value="1"/>
</dbReference>
<keyword evidence="3" id="KW-1185">Reference proteome</keyword>
<evidence type="ECO:0000313" key="3">
    <source>
        <dbReference type="Proteomes" id="UP000242687"/>
    </source>
</evidence>
<dbReference type="OrthoDB" id="660033at2"/>
<name>A0A2H9VPS0_9SPHI</name>
<accession>A0A2H9VPS0</accession>
<sequence>MSKLSKSVAGFLLVAWLCFSSSNAEAQWRGAFWGTGPYMGMGYGFGWGGFGYWPWWGSGWGMGFYPGAYQKPYTGRGYNDLGYPNEGFQLGAMPLGFYPFYVGADLYYYTNGAYYRANDTGGYTVTNPPVGAAVPTLGKNVHSVLINGAQYYEYRGVYYTLKTNTKGEKVYMVTGENGVLNTPDGNMVLPKIGTTINKLPKDSQKVTLKGVDYYVDPDGVYYEPIIKDGKTLYKVSSVLSE</sequence>
<organism evidence="2 3">
    <name type="scientific">Mucilaginibacter auburnensis</name>
    <dbReference type="NCBI Taxonomy" id="1457233"/>
    <lineage>
        <taxon>Bacteria</taxon>
        <taxon>Pseudomonadati</taxon>
        <taxon>Bacteroidota</taxon>
        <taxon>Sphingobacteriia</taxon>
        <taxon>Sphingobacteriales</taxon>
        <taxon>Sphingobacteriaceae</taxon>
        <taxon>Mucilaginibacter</taxon>
    </lineage>
</organism>
<feature type="signal peptide" evidence="1">
    <location>
        <begin position="1"/>
        <end position="26"/>
    </location>
</feature>
<dbReference type="Proteomes" id="UP000242687">
    <property type="component" value="Unassembled WGS sequence"/>
</dbReference>
<dbReference type="RefSeq" id="WP_100342609.1">
    <property type="nucleotide sequence ID" value="NZ_PGFJ01000002.1"/>
</dbReference>